<feature type="transmembrane region" description="Helical" evidence="1">
    <location>
        <begin position="60"/>
        <end position="82"/>
    </location>
</feature>
<dbReference type="InterPro" id="IPR010001">
    <property type="entry name" value="BofA"/>
</dbReference>
<keyword evidence="1" id="KW-0472">Membrane</keyword>
<gene>
    <name evidence="2" type="ORF">ERICIII_04551</name>
    <name evidence="3" type="ORF">ERICV_04775</name>
</gene>
<dbReference type="RefSeq" id="WP_024095410.1">
    <property type="nucleotide sequence ID" value="NZ_CP019651.1"/>
</dbReference>
<dbReference type="Proteomes" id="UP000464330">
    <property type="component" value="Chromosome"/>
</dbReference>
<dbReference type="Pfam" id="PF07441">
    <property type="entry name" value="BofA"/>
    <property type="match status" value="1"/>
</dbReference>
<keyword evidence="1" id="KW-1133">Transmembrane helix</keyword>
<dbReference type="STRING" id="147375.BXP28_15885"/>
<evidence type="ECO:0000313" key="2">
    <source>
        <dbReference type="EMBL" id="AVF28583.1"/>
    </source>
</evidence>
<sequence>MKVAVWGVFVLSVGGLLVLLFRHKRAGRALALLGTKAVVASFLLYGVNLLSTYTSFTLPINAATVGTVTLLGFPGMAMLAALKITLI</sequence>
<dbReference type="GeneID" id="64220846"/>
<keyword evidence="1" id="KW-0812">Transmembrane</keyword>
<evidence type="ECO:0000313" key="3">
    <source>
        <dbReference type="EMBL" id="QHZ53786.1"/>
    </source>
</evidence>
<dbReference type="AlphaFoldDB" id="A0A2L1UJR9"/>
<organism evidence="2 4">
    <name type="scientific">Paenibacillus larvae subsp. larvae</name>
    <dbReference type="NCBI Taxonomy" id="147375"/>
    <lineage>
        <taxon>Bacteria</taxon>
        <taxon>Bacillati</taxon>
        <taxon>Bacillota</taxon>
        <taxon>Bacilli</taxon>
        <taxon>Bacillales</taxon>
        <taxon>Paenibacillaceae</taxon>
        <taxon>Paenibacillus</taxon>
    </lineage>
</organism>
<accession>A0A8B6WU45</accession>
<accession>A0A2L1UJR9</accession>
<feature type="transmembrane region" description="Helical" evidence="1">
    <location>
        <begin position="6"/>
        <end position="22"/>
    </location>
</feature>
<protein>
    <submittedName>
        <fullName evidence="2">Pro-sigmaK processing inhibitor BofA</fullName>
    </submittedName>
</protein>
<accession>A0A6C0QZV9</accession>
<reference evidence="4" key="1">
    <citation type="submission" date="2017-02" db="EMBL/GenBank/DDBJ databases">
        <title>Delineation of Paenibacillus larvae strains originating from foulbrood outbreaks.</title>
        <authorList>
            <person name="Beims H."/>
            <person name="Bunk B."/>
            <person name="Sproeer C."/>
            <person name="Mohr K.I."/>
            <person name="Pradella S."/>
            <person name="Guenther G."/>
            <person name="Rohde M."/>
            <person name="von der Ohe W."/>
            <person name="Steinert M."/>
        </authorList>
    </citation>
    <scope>NUCLEOTIDE SEQUENCE [LARGE SCALE GENOMIC DNA]</scope>
    <source>
        <strain evidence="4">Eric_III</strain>
    </source>
</reference>
<dbReference type="EMBL" id="CP019655">
    <property type="protein sequence ID" value="AVF28583.1"/>
    <property type="molecule type" value="Genomic_DNA"/>
</dbReference>
<dbReference type="EMBL" id="CP019717">
    <property type="protein sequence ID" value="QHZ53786.1"/>
    <property type="molecule type" value="Genomic_DNA"/>
</dbReference>
<evidence type="ECO:0000313" key="5">
    <source>
        <dbReference type="Proteomes" id="UP000464330"/>
    </source>
</evidence>
<reference evidence="2 5" key="2">
    <citation type="journal article" date="2020" name="Int. J. Med. Microbiol.">
        <title>Discovery of Paenibacillus larvae ERIC V: Phenotypic and genomic comparison to genotypes ERIC I-IV reveal different inventories of virulence factors which correlate with epidemiological prevalences of American Foulbrood.</title>
        <authorList>
            <person name="Beims H."/>
            <person name="Bunk B."/>
            <person name="Erler S."/>
            <person name="Mohr K.I."/>
            <person name="Sproer C."/>
            <person name="Pradella S."/>
            <person name="Gunther G."/>
            <person name="Rohde M."/>
            <person name="von der Ohe W."/>
            <person name="Steinert M."/>
        </authorList>
    </citation>
    <scope>NUCLEOTIDE SEQUENCE</scope>
    <source>
        <strain evidence="2">Eric_III</strain>
        <strain evidence="3">Eric_V</strain>
    </source>
</reference>
<name>A0A2L1UJR9_9BACL</name>
<evidence type="ECO:0000313" key="4">
    <source>
        <dbReference type="Proteomes" id="UP000239833"/>
    </source>
</evidence>
<evidence type="ECO:0000256" key="1">
    <source>
        <dbReference type="SAM" id="Phobius"/>
    </source>
</evidence>
<proteinExistence type="predicted"/>
<feature type="transmembrane region" description="Helical" evidence="1">
    <location>
        <begin position="29"/>
        <end position="48"/>
    </location>
</feature>
<dbReference type="Proteomes" id="UP000239833">
    <property type="component" value="Chromosome"/>
</dbReference>